<dbReference type="Proteomes" id="UP000647587">
    <property type="component" value="Unassembled WGS sequence"/>
</dbReference>
<name>A0ABQ2EGY4_9DEIO</name>
<dbReference type="PROSITE" id="PS51257">
    <property type="entry name" value="PROKAR_LIPOPROTEIN"/>
    <property type="match status" value="1"/>
</dbReference>
<protein>
    <submittedName>
        <fullName evidence="1">Uncharacterized protein</fullName>
    </submittedName>
</protein>
<evidence type="ECO:0000313" key="1">
    <source>
        <dbReference type="EMBL" id="GGK12033.1"/>
    </source>
</evidence>
<organism evidence="1 2">
    <name type="scientific">Deinococcus malanensis</name>
    <dbReference type="NCBI Taxonomy" id="1706855"/>
    <lineage>
        <taxon>Bacteria</taxon>
        <taxon>Thermotogati</taxon>
        <taxon>Deinococcota</taxon>
        <taxon>Deinococci</taxon>
        <taxon>Deinococcales</taxon>
        <taxon>Deinococcaceae</taxon>
        <taxon>Deinococcus</taxon>
    </lineage>
</organism>
<keyword evidence="2" id="KW-1185">Reference proteome</keyword>
<dbReference type="EMBL" id="BMPP01000001">
    <property type="protein sequence ID" value="GGK12033.1"/>
    <property type="molecule type" value="Genomic_DNA"/>
</dbReference>
<proteinExistence type="predicted"/>
<comment type="caution">
    <text evidence="1">The sequence shown here is derived from an EMBL/GenBank/DDBJ whole genome shotgun (WGS) entry which is preliminary data.</text>
</comment>
<sequence>MLRIFFLLAGLVSMTGCSDSTPAAPGVLSCFNETLSERPTAVTPPGGWEPHMAWNECLNKNVEDNK</sequence>
<accession>A0ABQ2EGY4</accession>
<gene>
    <name evidence="1" type="ORF">GCM10008955_01590</name>
</gene>
<reference evidence="2" key="1">
    <citation type="journal article" date="2019" name="Int. J. Syst. Evol. Microbiol.">
        <title>The Global Catalogue of Microorganisms (GCM) 10K type strain sequencing project: providing services to taxonomists for standard genome sequencing and annotation.</title>
        <authorList>
            <consortium name="The Broad Institute Genomics Platform"/>
            <consortium name="The Broad Institute Genome Sequencing Center for Infectious Disease"/>
            <person name="Wu L."/>
            <person name="Ma J."/>
        </authorList>
    </citation>
    <scope>NUCLEOTIDE SEQUENCE [LARGE SCALE GENOMIC DNA]</scope>
    <source>
        <strain evidence="2">JCM 30331</strain>
    </source>
</reference>
<evidence type="ECO:0000313" key="2">
    <source>
        <dbReference type="Proteomes" id="UP000647587"/>
    </source>
</evidence>